<evidence type="ECO:0000313" key="3">
    <source>
        <dbReference type="EMBL" id="HJB91923.1"/>
    </source>
</evidence>
<feature type="transmembrane region" description="Helical" evidence="1">
    <location>
        <begin position="282"/>
        <end position="307"/>
    </location>
</feature>
<keyword evidence="1" id="KW-1133">Transmembrane helix</keyword>
<dbReference type="Proteomes" id="UP000886883">
    <property type="component" value="Unassembled WGS sequence"/>
</dbReference>
<dbReference type="PANTHER" id="PTHR34220">
    <property type="entry name" value="SENSOR HISTIDINE KINASE YPDA"/>
    <property type="match status" value="1"/>
</dbReference>
<proteinExistence type="predicted"/>
<dbReference type="EMBL" id="DWXE01000040">
    <property type="protein sequence ID" value="HJB91923.1"/>
    <property type="molecule type" value="Genomic_DNA"/>
</dbReference>
<sequence>MNKFHATFLGYRIYRKKFLGTVAVVLFLSILVFSGMLIFFVNTWMSDLRQEAQSRFLERERRMAVIQDWTMNYTNRLYEDGMLMKDLKALFLASSQQQYLWERREESLGNSEQIRYLPGDMRQLFADSRSEITGITLRSEAGMKAIWMENGDVRLSFEFHGEEDLGQISGFGDILAASFSIRSPEYMGETMGTMDFWIRSSELYEGEERFRAVWALLDNEGSLLTGSELSGAQERWIRQAAAREEEEGWLPGTVYYLRFVSSQGDYSFVVIRDLPSVLRDNIYMIMALLMALTLIALGVIVTSYVGIQADANFLTTIMAMLGEMESGDFKELEGRELPDSHRENEYGMIAVALKDVGAKLEGYIETEYILKLKEQETEMRALQHQINPHFLYNTLETLRSKALMQGDRDVADAIAMLGTLYRARMHRKNSISLKEEFGLLEMYLKIMELRFRDNFVYQMELDEAAEGVPTVNFWLQPLAENFFTHGFNRESEYNLLIVSGRAQDGGVRIEVIDNGSGVQEDRLEEIRRNMYEGNDGPEADIGLRNVYMRLNYFYRDGFEMDVGNNPEGGFGISIFIPGKVVKDVHADDRG</sequence>
<organism evidence="3 4">
    <name type="scientific">Candidatus Eisenbergiella merdigallinarum</name>
    <dbReference type="NCBI Taxonomy" id="2838552"/>
    <lineage>
        <taxon>Bacteria</taxon>
        <taxon>Bacillati</taxon>
        <taxon>Bacillota</taxon>
        <taxon>Clostridia</taxon>
        <taxon>Lachnospirales</taxon>
        <taxon>Lachnospiraceae</taxon>
        <taxon>Eisenbergiella</taxon>
    </lineage>
</organism>
<dbReference type="PANTHER" id="PTHR34220:SF7">
    <property type="entry name" value="SENSOR HISTIDINE KINASE YPDA"/>
    <property type="match status" value="1"/>
</dbReference>
<evidence type="ECO:0000313" key="4">
    <source>
        <dbReference type="Proteomes" id="UP000886883"/>
    </source>
</evidence>
<dbReference type="AlphaFoldDB" id="A0A9D2MTK3"/>
<dbReference type="InterPro" id="IPR050640">
    <property type="entry name" value="Bact_2-comp_sensor_kinase"/>
</dbReference>
<feature type="transmembrane region" description="Helical" evidence="1">
    <location>
        <begin position="18"/>
        <end position="41"/>
    </location>
</feature>
<keyword evidence="3" id="KW-0808">Transferase</keyword>
<comment type="caution">
    <text evidence="3">The sequence shown here is derived from an EMBL/GenBank/DDBJ whole genome shotgun (WGS) entry which is preliminary data.</text>
</comment>
<dbReference type="InterPro" id="IPR010559">
    <property type="entry name" value="Sig_transdc_His_kin_internal"/>
</dbReference>
<accession>A0A9D2MTK3</accession>
<evidence type="ECO:0000256" key="1">
    <source>
        <dbReference type="SAM" id="Phobius"/>
    </source>
</evidence>
<keyword evidence="1" id="KW-0472">Membrane</keyword>
<evidence type="ECO:0000259" key="2">
    <source>
        <dbReference type="Pfam" id="PF06580"/>
    </source>
</evidence>
<keyword evidence="1" id="KW-0812">Transmembrane</keyword>
<reference evidence="3" key="2">
    <citation type="submission" date="2021-04" db="EMBL/GenBank/DDBJ databases">
        <authorList>
            <person name="Gilroy R."/>
        </authorList>
    </citation>
    <scope>NUCLEOTIDE SEQUENCE</scope>
    <source>
        <strain evidence="3">USAMLcec3-2134</strain>
    </source>
</reference>
<dbReference type="Pfam" id="PF06580">
    <property type="entry name" value="His_kinase"/>
    <property type="match status" value="1"/>
</dbReference>
<feature type="domain" description="Signal transduction histidine kinase internal region" evidence="2">
    <location>
        <begin position="378"/>
        <end position="455"/>
    </location>
</feature>
<dbReference type="GO" id="GO:0016020">
    <property type="term" value="C:membrane"/>
    <property type="evidence" value="ECO:0007669"/>
    <property type="project" value="InterPro"/>
</dbReference>
<dbReference type="GO" id="GO:0000155">
    <property type="term" value="F:phosphorelay sensor kinase activity"/>
    <property type="evidence" value="ECO:0007669"/>
    <property type="project" value="InterPro"/>
</dbReference>
<dbReference type="InterPro" id="IPR036890">
    <property type="entry name" value="HATPase_C_sf"/>
</dbReference>
<keyword evidence="3" id="KW-0418">Kinase</keyword>
<dbReference type="SUPFAM" id="SSF55874">
    <property type="entry name" value="ATPase domain of HSP90 chaperone/DNA topoisomerase II/histidine kinase"/>
    <property type="match status" value="1"/>
</dbReference>
<reference evidence="3" key="1">
    <citation type="journal article" date="2021" name="PeerJ">
        <title>Extensive microbial diversity within the chicken gut microbiome revealed by metagenomics and culture.</title>
        <authorList>
            <person name="Gilroy R."/>
            <person name="Ravi A."/>
            <person name="Getino M."/>
            <person name="Pursley I."/>
            <person name="Horton D.L."/>
            <person name="Alikhan N.F."/>
            <person name="Baker D."/>
            <person name="Gharbi K."/>
            <person name="Hall N."/>
            <person name="Watson M."/>
            <person name="Adriaenssens E.M."/>
            <person name="Foster-Nyarko E."/>
            <person name="Jarju S."/>
            <person name="Secka A."/>
            <person name="Antonio M."/>
            <person name="Oren A."/>
            <person name="Chaudhuri R.R."/>
            <person name="La Ragione R."/>
            <person name="Hildebrand F."/>
            <person name="Pallen M.J."/>
        </authorList>
    </citation>
    <scope>NUCLEOTIDE SEQUENCE</scope>
    <source>
        <strain evidence="3">USAMLcec3-2134</strain>
    </source>
</reference>
<protein>
    <submittedName>
        <fullName evidence="3">Histidine kinase</fullName>
    </submittedName>
</protein>
<dbReference type="Gene3D" id="3.30.565.10">
    <property type="entry name" value="Histidine kinase-like ATPase, C-terminal domain"/>
    <property type="match status" value="1"/>
</dbReference>
<gene>
    <name evidence="3" type="ORF">H9763_10745</name>
</gene>
<name>A0A9D2MTK3_9FIRM</name>